<dbReference type="PANTHER" id="PTHR42748:SF7">
    <property type="entry name" value="NMRA LIKE REDOX SENSOR 1-RELATED"/>
    <property type="match status" value="1"/>
</dbReference>
<comment type="caution">
    <text evidence="4">The sequence shown here is derived from an EMBL/GenBank/DDBJ whole genome shotgun (WGS) entry which is preliminary data.</text>
</comment>
<dbReference type="Proteomes" id="UP000541154">
    <property type="component" value="Unassembled WGS sequence"/>
</dbReference>
<dbReference type="AlphaFoldDB" id="A0A8H6A4H5"/>
<keyword evidence="2" id="KW-0521">NADP</keyword>
<name>A0A8H6A4H5_PETAA</name>
<evidence type="ECO:0000256" key="2">
    <source>
        <dbReference type="ARBA" id="ARBA00022857"/>
    </source>
</evidence>
<dbReference type="InterPro" id="IPR051164">
    <property type="entry name" value="NmrA-like_oxidored"/>
</dbReference>
<gene>
    <name evidence="4" type="ORF">ETB97_012936</name>
</gene>
<keyword evidence="5" id="KW-1185">Reference proteome</keyword>
<dbReference type="Gene3D" id="3.40.50.720">
    <property type="entry name" value="NAD(P)-binding Rossmann-like Domain"/>
    <property type="match status" value="1"/>
</dbReference>
<dbReference type="InterPro" id="IPR008030">
    <property type="entry name" value="NmrA-like"/>
</dbReference>
<evidence type="ECO:0000256" key="1">
    <source>
        <dbReference type="ARBA" id="ARBA00006328"/>
    </source>
</evidence>
<dbReference type="Pfam" id="PF05368">
    <property type="entry name" value="NmrA"/>
    <property type="match status" value="2"/>
</dbReference>
<dbReference type="EMBL" id="SPNV01000099">
    <property type="protein sequence ID" value="KAF5861457.1"/>
    <property type="molecule type" value="Genomic_DNA"/>
</dbReference>
<accession>A0A8H6A4H5</accession>
<dbReference type="SUPFAM" id="SSF51735">
    <property type="entry name" value="NAD(P)-binding Rossmann-fold domains"/>
    <property type="match status" value="1"/>
</dbReference>
<sequence length="358" mass="39902">MTSGNNDVKRITVLGATGNQGGGVVRALLAKTNPSFHVRAITRDVFSPAARQLRAKYQDNDRLELVAANVYDKGSLIKAFSDTYGLFAVTNNRIPGQKIETEQDMDHELLAGRNIIDAAKLKAKLRRQDARRKGELKLNPAMNAKSCHTQHVILSSLPNITEASKGRYTKVFHFDNKSKIEKWARNELPAMTALYPGLFYTNLQWPQYCQRQADGTVRFCAPVDGNKQADWVDPSYDIGVYAAEIFTLGPRKTASKAYPVVGPKLSFADFAKIFKEIVPLNTTFDPITIGQWGATVAATVGKGYEEDIKQMMEWIAIAPDDKICYGTMRPQDDRSYEDLGVKASTFGDWVRRSAWKGP</sequence>
<dbReference type="PANTHER" id="PTHR42748">
    <property type="entry name" value="NITROGEN METABOLITE REPRESSION PROTEIN NMRA FAMILY MEMBER"/>
    <property type="match status" value="1"/>
</dbReference>
<proteinExistence type="inferred from homology"/>
<evidence type="ECO:0000259" key="3">
    <source>
        <dbReference type="Pfam" id="PF05368"/>
    </source>
</evidence>
<comment type="similarity">
    <text evidence="1">Belongs to the NmrA-type oxidoreductase family.</text>
</comment>
<feature type="domain" description="NmrA-like" evidence="3">
    <location>
        <begin position="144"/>
        <end position="315"/>
    </location>
</feature>
<organism evidence="4 5">
    <name type="scientific">Petromyces alliaceus</name>
    <name type="common">Aspergillus alliaceus</name>
    <dbReference type="NCBI Taxonomy" id="209559"/>
    <lineage>
        <taxon>Eukaryota</taxon>
        <taxon>Fungi</taxon>
        <taxon>Dikarya</taxon>
        <taxon>Ascomycota</taxon>
        <taxon>Pezizomycotina</taxon>
        <taxon>Eurotiomycetes</taxon>
        <taxon>Eurotiomycetidae</taxon>
        <taxon>Eurotiales</taxon>
        <taxon>Aspergillaceae</taxon>
        <taxon>Aspergillus</taxon>
        <taxon>Aspergillus subgen. Circumdati</taxon>
    </lineage>
</organism>
<protein>
    <recommendedName>
        <fullName evidence="3">NmrA-like domain-containing protein</fullName>
    </recommendedName>
</protein>
<dbReference type="InterPro" id="IPR036291">
    <property type="entry name" value="NAD(P)-bd_dom_sf"/>
</dbReference>
<dbReference type="CDD" id="cd05251">
    <property type="entry name" value="NmrA_like_SDR_a"/>
    <property type="match status" value="1"/>
</dbReference>
<reference evidence="4 5" key="1">
    <citation type="submission" date="2019-04" db="EMBL/GenBank/DDBJ databases">
        <title>Aspergillus burnettii sp. nov., novel species from soil in southeast Queensland.</title>
        <authorList>
            <person name="Gilchrist C.L.M."/>
            <person name="Pitt J.I."/>
            <person name="Lange L."/>
            <person name="Lacey H.J."/>
            <person name="Vuong D."/>
            <person name="Midgley D.J."/>
            <person name="Greenfield P."/>
            <person name="Bradbury M."/>
            <person name="Lacey E."/>
            <person name="Busk P.K."/>
            <person name="Pilgaard B."/>
            <person name="Chooi Y.H."/>
            <person name="Piggott A.M."/>
        </authorList>
    </citation>
    <scope>NUCLEOTIDE SEQUENCE [LARGE SCALE GENOMIC DNA]</scope>
    <source>
        <strain evidence="4 5">FRR 5400</strain>
    </source>
</reference>
<evidence type="ECO:0000313" key="5">
    <source>
        <dbReference type="Proteomes" id="UP000541154"/>
    </source>
</evidence>
<evidence type="ECO:0000313" key="4">
    <source>
        <dbReference type="EMBL" id="KAF5861457.1"/>
    </source>
</evidence>
<feature type="domain" description="NmrA-like" evidence="3">
    <location>
        <begin position="9"/>
        <end position="120"/>
    </location>
</feature>